<dbReference type="STRING" id="1110502.TMO_0219"/>
<gene>
    <name evidence="5" type="primary">ydeE</name>
    <name evidence="5" type="ordered locus">TMO_0219</name>
</gene>
<organism evidence="5 6">
    <name type="scientific">Tistrella mobilis (strain KA081020-065)</name>
    <dbReference type="NCBI Taxonomy" id="1110502"/>
    <lineage>
        <taxon>Bacteria</taxon>
        <taxon>Pseudomonadati</taxon>
        <taxon>Pseudomonadota</taxon>
        <taxon>Alphaproteobacteria</taxon>
        <taxon>Geminicoccales</taxon>
        <taxon>Geminicoccaceae</taxon>
        <taxon>Tistrella</taxon>
    </lineage>
</organism>
<dbReference type="InterPro" id="IPR009057">
    <property type="entry name" value="Homeodomain-like_sf"/>
</dbReference>
<evidence type="ECO:0000313" key="5">
    <source>
        <dbReference type="EMBL" id="AFK52058.1"/>
    </source>
</evidence>
<feature type="domain" description="HTH araC/xylS-type" evidence="4">
    <location>
        <begin position="7"/>
        <end position="105"/>
    </location>
</feature>
<keyword evidence="6" id="KW-1185">Reference proteome</keyword>
<name>I3TH20_TISMK</name>
<dbReference type="InterPro" id="IPR020449">
    <property type="entry name" value="Tscrpt_reg_AraC-type_HTH"/>
</dbReference>
<keyword evidence="3" id="KW-0804">Transcription</keyword>
<evidence type="ECO:0000256" key="3">
    <source>
        <dbReference type="ARBA" id="ARBA00023163"/>
    </source>
</evidence>
<dbReference type="Proteomes" id="UP000005258">
    <property type="component" value="Chromosome"/>
</dbReference>
<accession>I3TH20</accession>
<dbReference type="KEGG" id="tmo:TMO_0219"/>
<keyword evidence="1" id="KW-0805">Transcription regulation</keyword>
<dbReference type="RefSeq" id="WP_014743738.1">
    <property type="nucleotide sequence ID" value="NC_017956.1"/>
</dbReference>
<evidence type="ECO:0000313" key="6">
    <source>
        <dbReference type="Proteomes" id="UP000005258"/>
    </source>
</evidence>
<dbReference type="Pfam" id="PF06445">
    <property type="entry name" value="GyrI-like"/>
    <property type="match status" value="1"/>
</dbReference>
<dbReference type="InterPro" id="IPR010499">
    <property type="entry name" value="AraC_E-bd"/>
</dbReference>
<dbReference type="InterPro" id="IPR050959">
    <property type="entry name" value="MarA-like"/>
</dbReference>
<dbReference type="eggNOG" id="COG2207">
    <property type="taxonomic scope" value="Bacteria"/>
</dbReference>
<reference evidence="5 6" key="1">
    <citation type="journal article" date="2012" name="J. Am. Chem. Soc.">
        <title>Bacterial biosynthesis and maturation of the didemnin anti-cancer agents.</title>
        <authorList>
            <person name="Xu Y."/>
            <person name="Kersten R.D."/>
            <person name="Nam S.J."/>
            <person name="Lu L."/>
            <person name="Al-Suwailem A.M."/>
            <person name="Zheng H."/>
            <person name="Fenical W."/>
            <person name="Dorrestein P.C."/>
            <person name="Moore B.S."/>
            <person name="Qian P.Y."/>
        </authorList>
    </citation>
    <scope>NUCLEOTIDE SEQUENCE [LARGE SCALE GENOMIC DNA]</scope>
    <source>
        <strain evidence="5 6">KA081020-065</strain>
    </source>
</reference>
<dbReference type="InterPro" id="IPR029442">
    <property type="entry name" value="GyrI-like"/>
</dbReference>
<keyword evidence="2" id="KW-0238">DNA-binding</keyword>
<dbReference type="GO" id="GO:0003700">
    <property type="term" value="F:DNA-binding transcription factor activity"/>
    <property type="evidence" value="ECO:0007669"/>
    <property type="project" value="InterPro"/>
</dbReference>
<evidence type="ECO:0000256" key="2">
    <source>
        <dbReference type="ARBA" id="ARBA00023125"/>
    </source>
</evidence>
<evidence type="ECO:0000259" key="4">
    <source>
        <dbReference type="PROSITE" id="PS01124"/>
    </source>
</evidence>
<dbReference type="PANTHER" id="PTHR47504">
    <property type="entry name" value="RIGHT ORIGIN-BINDING PROTEIN"/>
    <property type="match status" value="1"/>
</dbReference>
<dbReference type="SUPFAM" id="SSF55136">
    <property type="entry name" value="Probable bacterial effector-binding domain"/>
    <property type="match status" value="1"/>
</dbReference>
<dbReference type="Gene3D" id="1.10.10.60">
    <property type="entry name" value="Homeodomain-like"/>
    <property type="match status" value="2"/>
</dbReference>
<sequence>MADTPVDRVLWFIDGHYREALDLDRMAEVAGVSRFHLCRAFAAATGGTVTGRLREVRLHAAARLLAAGAPDILSVALDCGYGSHAAFTRAFRDRFGVTPVRFRTAALAAPLRHSPVHNVFSETAIMQPTIIHDLPPPRTERTGPLRIAGLSSHYDISTIGTIPALWQKLVMEYEPLPGRLDGVSLGVCHAGDAEGGFDYLAGAQVTGFDGLPEELTRLELPARNYLVFAWPGHISEVRNLVHTIWNHWLPTHGVTPARAPDFERYPESFDGATGDGGYEIWIPLDD</sequence>
<dbReference type="PANTHER" id="PTHR47504:SF5">
    <property type="entry name" value="RIGHT ORIGIN-BINDING PROTEIN"/>
    <property type="match status" value="1"/>
</dbReference>
<dbReference type="PROSITE" id="PS00041">
    <property type="entry name" value="HTH_ARAC_FAMILY_1"/>
    <property type="match status" value="1"/>
</dbReference>
<dbReference type="InterPro" id="IPR018062">
    <property type="entry name" value="HTH_AraC-typ_CS"/>
</dbReference>
<dbReference type="SUPFAM" id="SSF46689">
    <property type="entry name" value="Homeodomain-like"/>
    <property type="match status" value="2"/>
</dbReference>
<dbReference type="eggNOG" id="COG3708">
    <property type="taxonomic scope" value="Bacteria"/>
</dbReference>
<dbReference type="PRINTS" id="PR00032">
    <property type="entry name" value="HTHARAC"/>
</dbReference>
<dbReference type="InterPro" id="IPR011256">
    <property type="entry name" value="Reg_factor_effector_dom_sf"/>
</dbReference>
<evidence type="ECO:0000256" key="1">
    <source>
        <dbReference type="ARBA" id="ARBA00023015"/>
    </source>
</evidence>
<dbReference type="SMART" id="SM00342">
    <property type="entry name" value="HTH_ARAC"/>
    <property type="match status" value="1"/>
</dbReference>
<dbReference type="AlphaFoldDB" id="I3TH20"/>
<dbReference type="PATRIC" id="fig|1110502.3.peg.226"/>
<dbReference type="PROSITE" id="PS01124">
    <property type="entry name" value="HTH_ARAC_FAMILY_2"/>
    <property type="match status" value="1"/>
</dbReference>
<dbReference type="HOGENOM" id="CLU_000445_81_1_5"/>
<dbReference type="EMBL" id="CP003236">
    <property type="protein sequence ID" value="AFK52058.1"/>
    <property type="molecule type" value="Genomic_DNA"/>
</dbReference>
<proteinExistence type="predicted"/>
<dbReference type="GO" id="GO:0043565">
    <property type="term" value="F:sequence-specific DNA binding"/>
    <property type="evidence" value="ECO:0007669"/>
    <property type="project" value="InterPro"/>
</dbReference>
<dbReference type="InterPro" id="IPR018060">
    <property type="entry name" value="HTH_AraC"/>
</dbReference>
<dbReference type="Gene3D" id="3.20.80.10">
    <property type="entry name" value="Regulatory factor, effector binding domain"/>
    <property type="match status" value="1"/>
</dbReference>
<protein>
    <submittedName>
        <fullName evidence="5">Transcriptional regulatory protein</fullName>
    </submittedName>
</protein>
<dbReference type="Pfam" id="PF12833">
    <property type="entry name" value="HTH_18"/>
    <property type="match status" value="1"/>
</dbReference>
<dbReference type="SMART" id="SM00871">
    <property type="entry name" value="AraC_E_bind"/>
    <property type="match status" value="1"/>
</dbReference>